<name>A0A5C6LRL5_9BACT</name>
<organism evidence="1 2">
    <name type="scientific">Chitinophaga pinensis</name>
    <dbReference type="NCBI Taxonomy" id="79329"/>
    <lineage>
        <taxon>Bacteria</taxon>
        <taxon>Pseudomonadati</taxon>
        <taxon>Bacteroidota</taxon>
        <taxon>Chitinophagia</taxon>
        <taxon>Chitinophagales</taxon>
        <taxon>Chitinophagaceae</taxon>
        <taxon>Chitinophaga</taxon>
    </lineage>
</organism>
<sequence length="139" mass="15794">MATALVFLFQLFITPVVAQISWPQGQLLPSFPSTAQTQDLFILRESSTRWEGEGSSLSHKTGRLESDGWLCQTGIDAADEHMIYGPYDMSIPAGPNVAEFRMKVDNSRRLHEYYLPFTMPTNNQSIELRVYWGVPPIRK</sequence>
<keyword evidence="2" id="KW-1185">Reference proteome</keyword>
<proteinExistence type="predicted"/>
<accession>A0A5C6LRL5</accession>
<dbReference type="Proteomes" id="UP000318815">
    <property type="component" value="Unassembled WGS sequence"/>
</dbReference>
<comment type="caution">
    <text evidence="1">The sequence shown here is derived from an EMBL/GenBank/DDBJ whole genome shotgun (WGS) entry which is preliminary data.</text>
</comment>
<dbReference type="AlphaFoldDB" id="A0A5C6LRL5"/>
<dbReference type="OrthoDB" id="3799094at2"/>
<reference evidence="1 2" key="1">
    <citation type="submission" date="2019-08" db="EMBL/GenBank/DDBJ databases">
        <title>Whole genome sequencing of chitin degrading bacteria Chitinophaga pinensis YS16.</title>
        <authorList>
            <person name="Singh R.P."/>
            <person name="Manchanda G."/>
            <person name="Maurya I.K."/>
            <person name="Joshi N.K."/>
            <person name="Srivastava A.K."/>
        </authorList>
    </citation>
    <scope>NUCLEOTIDE SEQUENCE [LARGE SCALE GENOMIC DNA]</scope>
    <source>
        <strain evidence="1 2">YS-16</strain>
    </source>
</reference>
<gene>
    <name evidence="1" type="ORF">FEF09_17730</name>
</gene>
<dbReference type="RefSeq" id="WP_146306355.1">
    <property type="nucleotide sequence ID" value="NZ_VOHS01000018.1"/>
</dbReference>
<evidence type="ECO:0000313" key="1">
    <source>
        <dbReference type="EMBL" id="TWV99119.1"/>
    </source>
</evidence>
<dbReference type="EMBL" id="VOHS01000018">
    <property type="protein sequence ID" value="TWV99119.1"/>
    <property type="molecule type" value="Genomic_DNA"/>
</dbReference>
<evidence type="ECO:0000313" key="2">
    <source>
        <dbReference type="Proteomes" id="UP000318815"/>
    </source>
</evidence>
<protein>
    <submittedName>
        <fullName evidence="1">Uncharacterized protein</fullName>
    </submittedName>
</protein>